<evidence type="ECO:0000313" key="1">
    <source>
        <dbReference type="Proteomes" id="UP000813463"/>
    </source>
</evidence>
<sequence length="261" mass="30085">MKTLNDDFQVRPAHLPNVSDLFGLSEAFKFYILGVLAKLDETNSSKYIHDHVLNMVDPRPVINWAGPLYLLAGPTTIRMASYSDAVHVMEMHRDNCISFFEIFRLDHNVRSHEVFVRCENYARWPGYYHVPNWSRFVCWNVRGMVRESFIENFQIMYVLHRPVVVVILESRLSFENIDLIVERLPARYVYSTFGPVGFGGGVVVLWMDVSVSIVNGYHNRRETMVAEFAFEGIAPRPSARRRLFRGDDAGSSSTTSRDILD</sequence>
<proteinExistence type="predicted"/>
<keyword evidence="1" id="KW-1185">Reference proteome</keyword>
<dbReference type="RefSeq" id="XP_056687564.1">
    <property type="nucleotide sequence ID" value="XM_056831586.1"/>
</dbReference>
<gene>
    <name evidence="2" type="primary">LOC130462738</name>
</gene>
<protein>
    <submittedName>
        <fullName evidence="2">Uncharacterized protein</fullName>
    </submittedName>
</protein>
<dbReference type="GeneID" id="130462738"/>
<name>A0ABM3QW24_SPIOL</name>
<accession>A0ABM3QW24</accession>
<organism evidence="1 2">
    <name type="scientific">Spinacia oleracea</name>
    <name type="common">Spinach</name>
    <dbReference type="NCBI Taxonomy" id="3562"/>
    <lineage>
        <taxon>Eukaryota</taxon>
        <taxon>Viridiplantae</taxon>
        <taxon>Streptophyta</taxon>
        <taxon>Embryophyta</taxon>
        <taxon>Tracheophyta</taxon>
        <taxon>Spermatophyta</taxon>
        <taxon>Magnoliopsida</taxon>
        <taxon>eudicotyledons</taxon>
        <taxon>Gunneridae</taxon>
        <taxon>Pentapetalae</taxon>
        <taxon>Caryophyllales</taxon>
        <taxon>Chenopodiaceae</taxon>
        <taxon>Chenopodioideae</taxon>
        <taxon>Anserineae</taxon>
        <taxon>Spinacia</taxon>
    </lineage>
</organism>
<evidence type="ECO:0000313" key="2">
    <source>
        <dbReference type="RefSeq" id="XP_056687564.1"/>
    </source>
</evidence>
<dbReference type="Proteomes" id="UP000813463">
    <property type="component" value="Chromosome 1"/>
</dbReference>
<reference evidence="2" key="2">
    <citation type="submission" date="2025-08" db="UniProtKB">
        <authorList>
            <consortium name="RefSeq"/>
        </authorList>
    </citation>
    <scope>IDENTIFICATION</scope>
    <source>
        <tissue evidence="2">Leaf</tissue>
    </source>
</reference>
<reference evidence="1" key="1">
    <citation type="journal article" date="2021" name="Nat. Commun.">
        <title>Genomic analyses provide insights into spinach domestication and the genetic basis of agronomic traits.</title>
        <authorList>
            <person name="Cai X."/>
            <person name="Sun X."/>
            <person name="Xu C."/>
            <person name="Sun H."/>
            <person name="Wang X."/>
            <person name="Ge C."/>
            <person name="Zhang Z."/>
            <person name="Wang Q."/>
            <person name="Fei Z."/>
            <person name="Jiao C."/>
            <person name="Wang Q."/>
        </authorList>
    </citation>
    <scope>NUCLEOTIDE SEQUENCE [LARGE SCALE GENOMIC DNA]</scope>
    <source>
        <strain evidence="1">cv. Varoflay</strain>
    </source>
</reference>